<evidence type="ECO:0000259" key="1">
    <source>
        <dbReference type="Pfam" id="PF20279"/>
    </source>
</evidence>
<dbReference type="Pfam" id="PF20279">
    <property type="entry name" value="CTD12"/>
    <property type="match status" value="1"/>
</dbReference>
<organism evidence="2">
    <name type="scientific">termite gut metagenome</name>
    <dbReference type="NCBI Taxonomy" id="433724"/>
    <lineage>
        <taxon>unclassified sequences</taxon>
        <taxon>metagenomes</taxon>
        <taxon>organismal metagenomes</taxon>
    </lineage>
</organism>
<name>A0A5J4QZ35_9ZZZZ</name>
<comment type="caution">
    <text evidence="2">The sequence shown here is derived from an EMBL/GenBank/DDBJ whole genome shotgun (WGS) entry which is preliminary data.</text>
</comment>
<reference evidence="2" key="1">
    <citation type="submission" date="2019-03" db="EMBL/GenBank/DDBJ databases">
        <title>Single cell metagenomics reveals metabolic interactions within the superorganism composed of flagellate Streblomastix strix and complex community of Bacteroidetes bacteria on its surface.</title>
        <authorList>
            <person name="Treitli S.C."/>
            <person name="Kolisko M."/>
            <person name="Husnik F."/>
            <person name="Keeling P."/>
            <person name="Hampl V."/>
        </authorList>
    </citation>
    <scope>NUCLEOTIDE SEQUENCE</scope>
    <source>
        <strain evidence="2">STM</strain>
    </source>
</reference>
<dbReference type="AlphaFoldDB" id="A0A5J4QZ35"/>
<protein>
    <recommendedName>
        <fullName evidence="1">ABC-three component systems C-terminal domain-containing protein</fullName>
    </recommendedName>
</protein>
<accession>A0A5J4QZ35</accession>
<feature type="domain" description="ABC-three component systems C-terminal" evidence="1">
    <location>
        <begin position="9"/>
        <end position="112"/>
    </location>
</feature>
<sequence length="114" mass="14079">MITKELRLKKRIKKNKLSKEYFENEMLEFSLQDFEKIKYFLSNPINEDLKEQYFDIVAELRNIIQIKRKYFTLFEEIFIFIYKKICDGDDDIRGKRHIFTLLHYMYCECLIGLK</sequence>
<gene>
    <name evidence="2" type="ORF">EZS27_023984</name>
</gene>
<dbReference type="InterPro" id="IPR046917">
    <property type="entry name" value="ABC-3C_CTD12"/>
</dbReference>
<dbReference type="EMBL" id="SNRY01002067">
    <property type="protein sequence ID" value="KAA6326976.1"/>
    <property type="molecule type" value="Genomic_DNA"/>
</dbReference>
<proteinExistence type="predicted"/>
<evidence type="ECO:0000313" key="2">
    <source>
        <dbReference type="EMBL" id="KAA6326976.1"/>
    </source>
</evidence>